<dbReference type="GO" id="GO:0003677">
    <property type="term" value="F:DNA binding"/>
    <property type="evidence" value="ECO:0007669"/>
    <property type="project" value="UniProtKB-KW"/>
</dbReference>
<keyword evidence="2" id="KW-0238">DNA-binding</keyword>
<protein>
    <submittedName>
        <fullName evidence="5">Site-specific tyrosine recombinase XerC</fullName>
    </submittedName>
</protein>
<evidence type="ECO:0000313" key="5">
    <source>
        <dbReference type="EMBL" id="QDT64065.1"/>
    </source>
</evidence>
<name>A0A517T6Q8_9PLAN</name>
<dbReference type="GO" id="GO:0015074">
    <property type="term" value="P:DNA integration"/>
    <property type="evidence" value="ECO:0007669"/>
    <property type="project" value="InterPro"/>
</dbReference>
<gene>
    <name evidence="5" type="ORF">V22_12960</name>
</gene>
<dbReference type="InterPro" id="IPR010998">
    <property type="entry name" value="Integrase_recombinase_N"/>
</dbReference>
<dbReference type="PANTHER" id="PTHR30349:SF64">
    <property type="entry name" value="PROPHAGE INTEGRASE INTD-RELATED"/>
    <property type="match status" value="1"/>
</dbReference>
<dbReference type="InterPro" id="IPR050090">
    <property type="entry name" value="Tyrosine_recombinase_XerCD"/>
</dbReference>
<evidence type="ECO:0000259" key="4">
    <source>
        <dbReference type="PROSITE" id="PS51898"/>
    </source>
</evidence>
<dbReference type="PROSITE" id="PS51898">
    <property type="entry name" value="TYR_RECOMBINASE"/>
    <property type="match status" value="1"/>
</dbReference>
<dbReference type="OrthoDB" id="212062at2"/>
<dbReference type="Gene3D" id="1.10.443.10">
    <property type="entry name" value="Intergrase catalytic core"/>
    <property type="match status" value="1"/>
</dbReference>
<accession>A0A517T6Q8</accession>
<evidence type="ECO:0000313" key="6">
    <source>
        <dbReference type="Proteomes" id="UP000319976"/>
    </source>
</evidence>
<dbReference type="GO" id="GO:0006310">
    <property type="term" value="P:DNA recombination"/>
    <property type="evidence" value="ECO:0007669"/>
    <property type="project" value="UniProtKB-KW"/>
</dbReference>
<dbReference type="EMBL" id="CP036316">
    <property type="protein sequence ID" value="QDT64065.1"/>
    <property type="molecule type" value="Genomic_DNA"/>
</dbReference>
<dbReference type="CDD" id="cd00397">
    <property type="entry name" value="DNA_BRE_C"/>
    <property type="match status" value="1"/>
</dbReference>
<feature type="domain" description="Tyr recombinase" evidence="4">
    <location>
        <begin position="224"/>
        <end position="414"/>
    </location>
</feature>
<dbReference type="SUPFAM" id="SSF56349">
    <property type="entry name" value="DNA breaking-rejoining enzymes"/>
    <property type="match status" value="1"/>
</dbReference>
<dbReference type="Gene3D" id="1.10.150.130">
    <property type="match status" value="1"/>
</dbReference>
<dbReference type="PANTHER" id="PTHR30349">
    <property type="entry name" value="PHAGE INTEGRASE-RELATED"/>
    <property type="match status" value="1"/>
</dbReference>
<evidence type="ECO:0000256" key="2">
    <source>
        <dbReference type="ARBA" id="ARBA00023125"/>
    </source>
</evidence>
<dbReference type="Proteomes" id="UP000319976">
    <property type="component" value="Chromosome"/>
</dbReference>
<proteinExistence type="inferred from homology"/>
<organism evidence="5 6">
    <name type="scientific">Calycomorphotria hydatis</name>
    <dbReference type="NCBI Taxonomy" id="2528027"/>
    <lineage>
        <taxon>Bacteria</taxon>
        <taxon>Pseudomonadati</taxon>
        <taxon>Planctomycetota</taxon>
        <taxon>Planctomycetia</taxon>
        <taxon>Planctomycetales</taxon>
        <taxon>Planctomycetaceae</taxon>
        <taxon>Calycomorphotria</taxon>
    </lineage>
</organism>
<dbReference type="AlphaFoldDB" id="A0A517T6Q8"/>
<keyword evidence="6" id="KW-1185">Reference proteome</keyword>
<reference evidence="5 6" key="1">
    <citation type="submission" date="2019-02" db="EMBL/GenBank/DDBJ databases">
        <title>Deep-cultivation of Planctomycetes and their phenomic and genomic characterization uncovers novel biology.</title>
        <authorList>
            <person name="Wiegand S."/>
            <person name="Jogler M."/>
            <person name="Boedeker C."/>
            <person name="Pinto D."/>
            <person name="Vollmers J."/>
            <person name="Rivas-Marin E."/>
            <person name="Kohn T."/>
            <person name="Peeters S.H."/>
            <person name="Heuer A."/>
            <person name="Rast P."/>
            <person name="Oberbeckmann S."/>
            <person name="Bunk B."/>
            <person name="Jeske O."/>
            <person name="Meyerdierks A."/>
            <person name="Storesund J.E."/>
            <person name="Kallscheuer N."/>
            <person name="Luecker S."/>
            <person name="Lage O.M."/>
            <person name="Pohl T."/>
            <person name="Merkel B.J."/>
            <person name="Hornburger P."/>
            <person name="Mueller R.-W."/>
            <person name="Bruemmer F."/>
            <person name="Labrenz M."/>
            <person name="Spormann A.M."/>
            <person name="Op den Camp H."/>
            <person name="Overmann J."/>
            <person name="Amann R."/>
            <person name="Jetten M.S.M."/>
            <person name="Mascher T."/>
            <person name="Medema M.H."/>
            <person name="Devos D.P."/>
            <person name="Kaster A.-K."/>
            <person name="Ovreas L."/>
            <person name="Rohde M."/>
            <person name="Galperin M.Y."/>
            <person name="Jogler C."/>
        </authorList>
    </citation>
    <scope>NUCLEOTIDE SEQUENCE [LARGE SCALE GENOMIC DNA]</scope>
    <source>
        <strain evidence="5 6">V22</strain>
    </source>
</reference>
<evidence type="ECO:0000256" key="1">
    <source>
        <dbReference type="ARBA" id="ARBA00008857"/>
    </source>
</evidence>
<comment type="similarity">
    <text evidence="1">Belongs to the 'phage' integrase family.</text>
</comment>
<dbReference type="KEGG" id="chya:V22_12960"/>
<keyword evidence="3" id="KW-0233">DNA recombination</keyword>
<dbReference type="InterPro" id="IPR013762">
    <property type="entry name" value="Integrase-like_cat_sf"/>
</dbReference>
<sequence length="417" mass="48209">MASLENRTGYYHVVFRFGGHKFMRSLETDDEREALRLKANLEQTIRDVKSGRLKLPEDADVATFLLSDGNLTSIPDLRADEVEQTVLTLRELFENFFDGLTEGALEDSTIATMKTHRQNILRVLGEDIVADDIDLNSLDRFVRKRSREKGQRGHTIGAETMRKELKTLRQVWSWGQKRSLVSGDFPQIKEIRLPKTEEQPPFQTYAEIETQIAVEELSPEKQRELWEALYLRSKEIDELLDEVRLRAKHAFLYPMFVAAAHTGARRSELMRSKLSDIQKNLFVVRERKHRRGKITTRRVPMSSRLREALSDWADQHPGGPCTFGTMVEDESGNGKKLVPLTRDQANAQFQLVLKETKWNVIKGWHCLRHSFISNLASKGIDQRLIDEFVGHTTEEMRRRYRHLLPEVKLAAITNVFG</sequence>
<dbReference type="InterPro" id="IPR011010">
    <property type="entry name" value="DNA_brk_join_enz"/>
</dbReference>
<dbReference type="Pfam" id="PF00589">
    <property type="entry name" value="Phage_integrase"/>
    <property type="match status" value="1"/>
</dbReference>
<dbReference type="InterPro" id="IPR002104">
    <property type="entry name" value="Integrase_catalytic"/>
</dbReference>
<evidence type="ECO:0000256" key="3">
    <source>
        <dbReference type="ARBA" id="ARBA00023172"/>
    </source>
</evidence>